<dbReference type="OrthoDB" id="978531at2"/>
<evidence type="ECO:0008006" key="4">
    <source>
        <dbReference type="Google" id="ProtNLM"/>
    </source>
</evidence>
<dbReference type="EMBL" id="QWDM01000017">
    <property type="protein sequence ID" value="RUT68440.1"/>
    <property type="molecule type" value="Genomic_DNA"/>
</dbReference>
<organism evidence="2 3">
    <name type="scientific">Flavobacterium cupreum</name>
    <dbReference type="NCBI Taxonomy" id="2133766"/>
    <lineage>
        <taxon>Bacteria</taxon>
        <taxon>Pseudomonadati</taxon>
        <taxon>Bacteroidota</taxon>
        <taxon>Flavobacteriia</taxon>
        <taxon>Flavobacteriales</taxon>
        <taxon>Flavobacteriaceae</taxon>
        <taxon>Flavobacterium</taxon>
    </lineage>
</organism>
<proteinExistence type="predicted"/>
<dbReference type="AlphaFoldDB" id="A0A434A228"/>
<accession>A0A434A228</accession>
<name>A0A434A228_9FLAO</name>
<keyword evidence="3" id="KW-1185">Reference proteome</keyword>
<dbReference type="PROSITE" id="PS51257">
    <property type="entry name" value="PROKAR_LIPOPROTEIN"/>
    <property type="match status" value="1"/>
</dbReference>
<sequence length="253" mass="28413">MKLYKLLTFSFLFAALTSCTFTENIYVNDNGAGKFSVDLDGSSLMAMAGDQIGNQMGAEAKKDIDSTFTFKQLFAAKKDSIAKLSPESQKELKKIENFVVHTKMSSEKKEFLMTLSTDFKNVNELQDILQTLSTFQKLEQGGSAAAASPFGGNFGNNNSKLSYTYNGKKFTRTAVIDQQKVAEKAKDSTADMSKMIFSSSSYILKYHFPKKIKKVSNPDALFSEDRKTITIQYPFTDYMENPDKLNFEVEFEK</sequence>
<keyword evidence="1" id="KW-0732">Signal</keyword>
<gene>
    <name evidence="2" type="ORF">D0817_21255</name>
</gene>
<reference evidence="3" key="1">
    <citation type="journal article" date="2019" name="Syst. Appl. Microbiol.">
        <title>Flavobacterium circumlabens sp. nov. and Flavobacterium cupreum sp. nov., two psychrotrophic species isolated from Antarctic environmental samples.</title>
        <authorList>
            <person name="Kralova S."/>
            <person name="Busse H.-J."/>
            <person name="Svec P."/>
            <person name="Maslanova I."/>
            <person name="Stankova E."/>
            <person name="Bartak M."/>
            <person name="Sedlacek I."/>
        </authorList>
    </citation>
    <scope>NUCLEOTIDE SEQUENCE [LARGE SCALE GENOMIC DNA]</scope>
    <source>
        <strain evidence="3">CCM 8825</strain>
    </source>
</reference>
<evidence type="ECO:0000256" key="1">
    <source>
        <dbReference type="SAM" id="SignalP"/>
    </source>
</evidence>
<feature type="chain" id="PRO_5019567513" description="Lipoprotein" evidence="1">
    <location>
        <begin position="21"/>
        <end position="253"/>
    </location>
</feature>
<dbReference type="RefSeq" id="WP_127340308.1">
    <property type="nucleotide sequence ID" value="NZ_QWDM01000017.1"/>
</dbReference>
<evidence type="ECO:0000313" key="3">
    <source>
        <dbReference type="Proteomes" id="UP000288102"/>
    </source>
</evidence>
<comment type="caution">
    <text evidence="2">The sequence shown here is derived from an EMBL/GenBank/DDBJ whole genome shotgun (WGS) entry which is preliminary data.</text>
</comment>
<protein>
    <recommendedName>
        <fullName evidence="4">Lipoprotein</fullName>
    </recommendedName>
</protein>
<feature type="signal peptide" evidence="1">
    <location>
        <begin position="1"/>
        <end position="20"/>
    </location>
</feature>
<dbReference type="Proteomes" id="UP000288102">
    <property type="component" value="Unassembled WGS sequence"/>
</dbReference>
<evidence type="ECO:0000313" key="2">
    <source>
        <dbReference type="EMBL" id="RUT68440.1"/>
    </source>
</evidence>